<dbReference type="GO" id="GO:0005615">
    <property type="term" value="C:extracellular space"/>
    <property type="evidence" value="ECO:0007669"/>
    <property type="project" value="TreeGrafter"/>
</dbReference>
<name>A0A3P8DXF8_9TREM</name>
<dbReference type="InterPro" id="IPR002223">
    <property type="entry name" value="Kunitz_BPTI"/>
</dbReference>
<dbReference type="GO" id="GO:0004867">
    <property type="term" value="F:serine-type endopeptidase inhibitor activity"/>
    <property type="evidence" value="ECO:0007669"/>
    <property type="project" value="InterPro"/>
</dbReference>
<protein>
    <recommendedName>
        <fullName evidence="1">BPTI/Kunitz inhibitor domain-containing protein</fullName>
    </recommendedName>
</protein>
<dbReference type="Pfam" id="PF00014">
    <property type="entry name" value="Kunitz_BPTI"/>
    <property type="match status" value="1"/>
</dbReference>
<evidence type="ECO:0000313" key="3">
    <source>
        <dbReference type="Proteomes" id="UP000277204"/>
    </source>
</evidence>
<sequence>MCVAAIFYCDLPYNISSKNFTMKGMFTAISLIDFVVSNYTVEKCFQPLRVGQGTFNLTRFNYDDSKNQSLRFIYKGRRGNGNNFKTKQKCESVCVIKKQNQRKSMNNLVKRNVTNSFKRACLVHVNLYCNDQTKDMNWNQSVPDIHPFSFFSWSNGMLQASLFERSMEYEGQFGCQ</sequence>
<accession>A0A3P8DXF8</accession>
<proteinExistence type="predicted"/>
<organism evidence="2 3">
    <name type="scientific">Schistosoma margrebowiei</name>
    <dbReference type="NCBI Taxonomy" id="48269"/>
    <lineage>
        <taxon>Eukaryota</taxon>
        <taxon>Metazoa</taxon>
        <taxon>Spiralia</taxon>
        <taxon>Lophotrochozoa</taxon>
        <taxon>Platyhelminthes</taxon>
        <taxon>Trematoda</taxon>
        <taxon>Digenea</taxon>
        <taxon>Strigeidida</taxon>
        <taxon>Schistosomatoidea</taxon>
        <taxon>Schistosomatidae</taxon>
        <taxon>Schistosoma</taxon>
    </lineage>
</organism>
<dbReference type="SMART" id="SM00131">
    <property type="entry name" value="KU"/>
    <property type="match status" value="1"/>
</dbReference>
<dbReference type="InterPro" id="IPR050098">
    <property type="entry name" value="TFPI/VKTCI-like"/>
</dbReference>
<dbReference type="CDD" id="cd22593">
    <property type="entry name" value="Kunitz_conkunitzin"/>
    <property type="match status" value="1"/>
</dbReference>
<dbReference type="PROSITE" id="PS50279">
    <property type="entry name" value="BPTI_KUNITZ_2"/>
    <property type="match status" value="1"/>
</dbReference>
<dbReference type="Gene3D" id="4.10.410.10">
    <property type="entry name" value="Pancreatic trypsin inhibitor Kunitz domain"/>
    <property type="match status" value="1"/>
</dbReference>
<dbReference type="Proteomes" id="UP000277204">
    <property type="component" value="Unassembled WGS sequence"/>
</dbReference>
<gene>
    <name evidence="2" type="ORF">SMRZ_LOCUS25781</name>
</gene>
<dbReference type="SUPFAM" id="SSF57362">
    <property type="entry name" value="BPTI-like"/>
    <property type="match status" value="1"/>
</dbReference>
<dbReference type="EMBL" id="UZAI01021785">
    <property type="protein sequence ID" value="VDP56477.1"/>
    <property type="molecule type" value="Genomic_DNA"/>
</dbReference>
<dbReference type="PANTHER" id="PTHR10083">
    <property type="entry name" value="KUNITZ-TYPE PROTEASE INHIBITOR-RELATED"/>
    <property type="match status" value="1"/>
</dbReference>
<dbReference type="InterPro" id="IPR036880">
    <property type="entry name" value="Kunitz_BPTI_sf"/>
</dbReference>
<dbReference type="PANTHER" id="PTHR10083:SF373">
    <property type="entry name" value="SERINE PEPTIDASE INHIBITOR, KUNITZ TYPE, 2"/>
    <property type="match status" value="1"/>
</dbReference>
<evidence type="ECO:0000259" key="1">
    <source>
        <dbReference type="PROSITE" id="PS50279"/>
    </source>
</evidence>
<keyword evidence="3" id="KW-1185">Reference proteome</keyword>
<dbReference type="AlphaFoldDB" id="A0A3P8DXF8"/>
<reference evidence="2 3" key="1">
    <citation type="submission" date="2018-11" db="EMBL/GenBank/DDBJ databases">
        <authorList>
            <consortium name="Pathogen Informatics"/>
        </authorList>
    </citation>
    <scope>NUCLEOTIDE SEQUENCE [LARGE SCALE GENOMIC DNA]</scope>
    <source>
        <strain evidence="2 3">Zambia</strain>
    </source>
</reference>
<feature type="domain" description="BPTI/Kunitz inhibitor" evidence="1">
    <location>
        <begin position="44"/>
        <end position="94"/>
    </location>
</feature>
<evidence type="ECO:0000313" key="2">
    <source>
        <dbReference type="EMBL" id="VDP56477.1"/>
    </source>
</evidence>